<protein>
    <submittedName>
        <fullName evidence="2">Uncharacterized protein</fullName>
    </submittedName>
</protein>
<name>A0A239XDV9_STRAI</name>
<dbReference type="AlphaFoldDB" id="A0A239XDV9"/>
<sequence length="50" mass="5932">MADYKLIGFIFLVTPFISGFEKWYFIIPYLVLGLGYLFGYLWDDDDKDVI</sequence>
<proteinExistence type="predicted"/>
<evidence type="ECO:0000256" key="1">
    <source>
        <dbReference type="SAM" id="Phobius"/>
    </source>
</evidence>
<reference evidence="2 3" key="1">
    <citation type="submission" date="2017-06" db="EMBL/GenBank/DDBJ databases">
        <authorList>
            <consortium name="Pathogen Informatics"/>
        </authorList>
    </citation>
    <scope>NUCLEOTIDE SEQUENCE [LARGE SCALE GENOMIC DNA]</scope>
    <source>
        <strain evidence="2 3">NCTC11291</strain>
    </source>
</reference>
<keyword evidence="1" id="KW-0812">Transmembrane</keyword>
<dbReference type="EMBL" id="LT906454">
    <property type="protein sequence ID" value="SNV44566.1"/>
    <property type="molecule type" value="Genomic_DNA"/>
</dbReference>
<organism evidence="2 3">
    <name type="scientific">Streptococcus acidominimus</name>
    <dbReference type="NCBI Taxonomy" id="1326"/>
    <lineage>
        <taxon>Bacteria</taxon>
        <taxon>Bacillati</taxon>
        <taxon>Bacillota</taxon>
        <taxon>Bacilli</taxon>
        <taxon>Lactobacillales</taxon>
        <taxon>Streptococcaceae</taxon>
        <taxon>Streptococcus</taxon>
    </lineage>
</organism>
<feature type="transmembrane region" description="Helical" evidence="1">
    <location>
        <begin position="23"/>
        <end position="42"/>
    </location>
</feature>
<keyword evidence="1" id="KW-1133">Transmembrane helix</keyword>
<evidence type="ECO:0000313" key="3">
    <source>
        <dbReference type="Proteomes" id="UP000215144"/>
    </source>
</evidence>
<dbReference type="Proteomes" id="UP000215144">
    <property type="component" value="Chromosome 1"/>
</dbReference>
<dbReference type="RefSeq" id="WP_017769484.1">
    <property type="nucleotide sequence ID" value="NZ_LT906454.1"/>
</dbReference>
<gene>
    <name evidence="2" type="ORF">SAMEA4504048_01877</name>
</gene>
<keyword evidence="1" id="KW-0472">Membrane</keyword>
<accession>A0A239XDV9</accession>
<dbReference type="KEGG" id="saco:SAME_01877"/>
<evidence type="ECO:0000313" key="2">
    <source>
        <dbReference type="EMBL" id="SNV44566.1"/>
    </source>
</evidence>